<dbReference type="PANTHER" id="PTHR39342:SF1">
    <property type="entry name" value="UPF0283 MEMBRANE PROTEIN YCJF"/>
    <property type="match status" value="1"/>
</dbReference>
<evidence type="ECO:0000256" key="9">
    <source>
        <dbReference type="SAM" id="Phobius"/>
    </source>
</evidence>
<keyword evidence="3" id="KW-1003">Cell membrane</keyword>
<keyword evidence="11" id="KW-1185">Reference proteome</keyword>
<evidence type="ECO:0000256" key="8">
    <source>
        <dbReference type="SAM" id="MobiDB-lite"/>
    </source>
</evidence>
<protein>
    <recommendedName>
        <fullName evidence="12">DUF697 domain-containing protein</fullName>
    </recommendedName>
</protein>
<reference evidence="10" key="2">
    <citation type="submission" date="2020-09" db="EMBL/GenBank/DDBJ databases">
        <authorList>
            <person name="Sun Q."/>
            <person name="Kim S."/>
        </authorList>
    </citation>
    <scope>NUCLEOTIDE SEQUENCE</scope>
    <source>
        <strain evidence="10">KCTC 22164</strain>
    </source>
</reference>
<dbReference type="AlphaFoldDB" id="A0A918MYV3"/>
<reference evidence="10" key="1">
    <citation type="journal article" date="2014" name="Int. J. Syst. Evol. Microbiol.">
        <title>Complete genome sequence of Corynebacterium casei LMG S-19264T (=DSM 44701T), isolated from a smear-ripened cheese.</title>
        <authorList>
            <consortium name="US DOE Joint Genome Institute (JGI-PGF)"/>
            <person name="Walter F."/>
            <person name="Albersmeier A."/>
            <person name="Kalinowski J."/>
            <person name="Ruckert C."/>
        </authorList>
    </citation>
    <scope>NUCLEOTIDE SEQUENCE</scope>
    <source>
        <strain evidence="10">KCTC 22164</strain>
    </source>
</reference>
<keyword evidence="6 9" id="KW-1133">Transmembrane helix</keyword>
<dbReference type="Proteomes" id="UP000631300">
    <property type="component" value="Unassembled WGS sequence"/>
</dbReference>
<evidence type="ECO:0000256" key="5">
    <source>
        <dbReference type="ARBA" id="ARBA00022692"/>
    </source>
</evidence>
<organism evidence="10 11">
    <name type="scientific">Alteromonas halophila</name>
    <dbReference type="NCBI Taxonomy" id="516698"/>
    <lineage>
        <taxon>Bacteria</taxon>
        <taxon>Pseudomonadati</taxon>
        <taxon>Pseudomonadota</taxon>
        <taxon>Gammaproteobacteria</taxon>
        <taxon>Alteromonadales</taxon>
        <taxon>Alteromonadaceae</taxon>
        <taxon>Alteromonas/Salinimonas group</taxon>
        <taxon>Alteromonas</taxon>
    </lineage>
</organism>
<feature type="transmembrane region" description="Helical" evidence="9">
    <location>
        <begin position="196"/>
        <end position="215"/>
    </location>
</feature>
<gene>
    <name evidence="10" type="ORF">GCM10007391_18000</name>
</gene>
<feature type="transmembrane region" description="Helical" evidence="9">
    <location>
        <begin position="44"/>
        <end position="65"/>
    </location>
</feature>
<dbReference type="PANTHER" id="PTHR39342">
    <property type="entry name" value="UPF0283 MEMBRANE PROTEIN YCJF"/>
    <property type="match status" value="1"/>
</dbReference>
<dbReference type="GO" id="GO:0005886">
    <property type="term" value="C:plasma membrane"/>
    <property type="evidence" value="ECO:0007669"/>
    <property type="project" value="UniProtKB-SubCell"/>
</dbReference>
<feature type="transmembrane region" description="Helical" evidence="9">
    <location>
        <begin position="77"/>
        <end position="98"/>
    </location>
</feature>
<feature type="region of interest" description="Disordered" evidence="8">
    <location>
        <begin position="1"/>
        <end position="28"/>
    </location>
</feature>
<evidence type="ECO:0000256" key="4">
    <source>
        <dbReference type="ARBA" id="ARBA00022519"/>
    </source>
</evidence>
<evidence type="ECO:0000256" key="6">
    <source>
        <dbReference type="ARBA" id="ARBA00022989"/>
    </source>
</evidence>
<dbReference type="InterPro" id="IPR021147">
    <property type="entry name" value="DUF697"/>
</dbReference>
<accession>A0A918MYV3</accession>
<evidence type="ECO:0000313" key="10">
    <source>
        <dbReference type="EMBL" id="GGW84653.1"/>
    </source>
</evidence>
<dbReference type="RefSeq" id="WP_189405545.1">
    <property type="nucleotide sequence ID" value="NZ_BMXP01000003.1"/>
</dbReference>
<name>A0A918MYV3_9ALTE</name>
<keyword evidence="5 9" id="KW-0812">Transmembrane</keyword>
<evidence type="ECO:0000313" key="11">
    <source>
        <dbReference type="Proteomes" id="UP000631300"/>
    </source>
</evidence>
<evidence type="ECO:0000256" key="1">
    <source>
        <dbReference type="ARBA" id="ARBA00004429"/>
    </source>
</evidence>
<comment type="caution">
    <text evidence="10">The sequence shown here is derived from an EMBL/GenBank/DDBJ whole genome shotgun (WGS) entry which is preliminary data.</text>
</comment>
<comment type="similarity">
    <text evidence="2">Belongs to the UPF0283 family.</text>
</comment>
<evidence type="ECO:0000256" key="3">
    <source>
        <dbReference type="ARBA" id="ARBA00022475"/>
    </source>
</evidence>
<dbReference type="EMBL" id="BMXP01000003">
    <property type="protein sequence ID" value="GGW84653.1"/>
    <property type="molecule type" value="Genomic_DNA"/>
</dbReference>
<dbReference type="InterPro" id="IPR006507">
    <property type="entry name" value="UPF0283"/>
</dbReference>
<comment type="subcellular location">
    <subcellularLocation>
        <location evidence="1">Cell inner membrane</location>
        <topology evidence="1">Multi-pass membrane protein</topology>
    </subcellularLocation>
</comment>
<dbReference type="Pfam" id="PF05128">
    <property type="entry name" value="DUF697"/>
    <property type="match status" value="1"/>
</dbReference>
<evidence type="ECO:0008006" key="12">
    <source>
        <dbReference type="Google" id="ProtNLM"/>
    </source>
</evidence>
<keyword evidence="4" id="KW-0997">Cell inner membrane</keyword>
<proteinExistence type="inferred from homology"/>
<evidence type="ECO:0000256" key="2">
    <source>
        <dbReference type="ARBA" id="ARBA00008255"/>
    </source>
</evidence>
<feature type="compositionally biased region" description="Polar residues" evidence="8">
    <location>
        <begin position="1"/>
        <end position="13"/>
    </location>
</feature>
<evidence type="ECO:0000256" key="7">
    <source>
        <dbReference type="ARBA" id="ARBA00023136"/>
    </source>
</evidence>
<sequence>MTESAYRSKVSQKTLEESQPEHAMPSRMAEENWQERPISGGLSWGKVALITGIASLLALLVYNAVSGLLADFERYPITSSVLGTLLGIFVLSVSIVILRELIAYRRVNRFIDSRQPLGALRELPTVADVDRALDSQASQFGRHSFAEHCYRHYQTLKRDDQSAKERVDLYQHHVQQPVQARASSVLKRESMTAGSLAFISPNALIQTLAVMWISLRTIRRMAQVYGLRPGTAGNWRLVNVLVQNIAAQSLFDLATDEVVNQISGTLSAKLMENSAEAVAAGALNVRLGKALIKLLR</sequence>
<keyword evidence="7 9" id="KW-0472">Membrane</keyword>